<sequence>MAPAKGKKRAAKDDSASESDTAKQPRRVSTRGKKKKVQVDLSSDSEVEVVIVEPIPKAKPKPKAKAKATAKQVKDAEKAEADKETQQITKKLLEDEKATVSDDDQTLLDHLKSVAPAKRSAPAIKPMKVDAPFSGSRRVQEQGDDVEVGDDNDRSKGKEKSKGKQKQKQVEEEEEDVPKCGGLLDSDEGSDEYHQASLEADEEEEEDELEGDGEVESELEVVEPKSKFKSSRQGKAKPQGKKKAPTATAPRATHSSKPKRDAEIDMEEGDPSLVGKKKGLKSRTKPAKPISTTSKSASLFADDEDGFSSGNEDDEGQTKKKSTKIKLEDFDELGASIVQKARNAIRLSILNNHAFPLDKSHFIWEQITAACVSRKEVRYLEKLEENDNQTPRKLMIIYCGYVIASLRNLLKTAAVAEVQGSYNIVGLSTPSQIKGKVEWLIDQSHFHYREANAKHQTFDKQAPFSHPCIADVIRRVFFESERGGEQTKEAFAWMLQHRQIPIGMMALALTAIHHAILEFQDGRRSKRGEQFRANVVTVIYNHHLSSLKYAMKRIPRWMKQHLSKMWHDLIRQCKPAFIQAMQGDDGEDMSGAFAGVDFEALEDNVPEEKKVKVKSSKSGTPSVPLGDSSSSSTATSTPLTPIFLASGTRHKAGSPLASGSGIQRSPTPTATVCQRPESPDVFTGSPEAPDIIMGDEDPDQT</sequence>
<reference evidence="4" key="1">
    <citation type="submission" date="2024-06" db="EMBL/GenBank/DDBJ databases">
        <title>Multi-omics analyses provide insights into the biosynthesis of the anticancer antibiotic pleurotin in Hohenbuehelia grisea.</title>
        <authorList>
            <person name="Weaver J.A."/>
            <person name="Alberti F."/>
        </authorList>
    </citation>
    <scope>NUCLEOTIDE SEQUENCE [LARGE SCALE GENOMIC DNA]</scope>
    <source>
        <strain evidence="4">T-177</strain>
    </source>
</reference>
<dbReference type="Pfam" id="PF20149">
    <property type="entry name" value="DUF6532"/>
    <property type="match status" value="1"/>
</dbReference>
<feature type="compositionally biased region" description="Low complexity" evidence="1">
    <location>
        <begin position="39"/>
        <end position="53"/>
    </location>
</feature>
<feature type="compositionally biased region" description="Polar residues" evidence="1">
    <location>
        <begin position="660"/>
        <end position="672"/>
    </location>
</feature>
<gene>
    <name evidence="3" type="ORF">HGRIS_003331</name>
</gene>
<feature type="compositionally biased region" description="Basic residues" evidence="1">
    <location>
        <begin position="275"/>
        <end position="286"/>
    </location>
</feature>
<feature type="compositionally biased region" description="Basic residues" evidence="1">
    <location>
        <begin position="24"/>
        <end position="36"/>
    </location>
</feature>
<evidence type="ECO:0000259" key="2">
    <source>
        <dbReference type="Pfam" id="PF20149"/>
    </source>
</evidence>
<feature type="compositionally biased region" description="Low complexity" evidence="1">
    <location>
        <begin position="628"/>
        <end position="637"/>
    </location>
</feature>
<feature type="compositionally biased region" description="Acidic residues" evidence="1">
    <location>
        <begin position="301"/>
        <end position="315"/>
    </location>
</feature>
<evidence type="ECO:0000313" key="3">
    <source>
        <dbReference type="EMBL" id="KAL0954333.1"/>
    </source>
</evidence>
<feature type="compositionally biased region" description="Basic residues" evidence="1">
    <location>
        <begin position="58"/>
        <end position="68"/>
    </location>
</feature>
<keyword evidence="4" id="KW-1185">Reference proteome</keyword>
<feature type="region of interest" description="Disordered" evidence="1">
    <location>
        <begin position="1"/>
        <end position="86"/>
    </location>
</feature>
<feature type="region of interest" description="Disordered" evidence="1">
    <location>
        <begin position="111"/>
        <end position="321"/>
    </location>
</feature>
<feature type="compositionally biased region" description="Basic and acidic residues" evidence="1">
    <location>
        <begin position="72"/>
        <end position="86"/>
    </location>
</feature>
<accession>A0ABR3JF09</accession>
<feature type="compositionally biased region" description="Acidic residues" evidence="1">
    <location>
        <begin position="199"/>
        <end position="221"/>
    </location>
</feature>
<feature type="compositionally biased region" description="Basic and acidic residues" evidence="1">
    <location>
        <begin position="151"/>
        <end position="162"/>
    </location>
</feature>
<feature type="compositionally biased region" description="Basic and acidic residues" evidence="1">
    <location>
        <begin position="11"/>
        <end position="23"/>
    </location>
</feature>
<evidence type="ECO:0000256" key="1">
    <source>
        <dbReference type="SAM" id="MobiDB-lite"/>
    </source>
</evidence>
<feature type="compositionally biased region" description="Basic residues" evidence="1">
    <location>
        <begin position="1"/>
        <end position="10"/>
    </location>
</feature>
<dbReference type="EMBL" id="JASNQZ010000007">
    <property type="protein sequence ID" value="KAL0954333.1"/>
    <property type="molecule type" value="Genomic_DNA"/>
</dbReference>
<feature type="domain" description="DUF6532" evidence="2">
    <location>
        <begin position="341"/>
        <end position="548"/>
    </location>
</feature>
<name>A0ABR3JF09_9AGAR</name>
<feature type="compositionally biased region" description="Basic residues" evidence="1">
    <location>
        <begin position="227"/>
        <end position="244"/>
    </location>
</feature>
<feature type="region of interest" description="Disordered" evidence="1">
    <location>
        <begin position="606"/>
        <end position="701"/>
    </location>
</feature>
<evidence type="ECO:0000313" key="4">
    <source>
        <dbReference type="Proteomes" id="UP001556367"/>
    </source>
</evidence>
<comment type="caution">
    <text evidence="3">The sequence shown here is derived from an EMBL/GenBank/DDBJ whole genome shotgun (WGS) entry which is preliminary data.</text>
</comment>
<proteinExistence type="predicted"/>
<dbReference type="Proteomes" id="UP001556367">
    <property type="component" value="Unassembled WGS sequence"/>
</dbReference>
<organism evidence="3 4">
    <name type="scientific">Hohenbuehelia grisea</name>
    <dbReference type="NCBI Taxonomy" id="104357"/>
    <lineage>
        <taxon>Eukaryota</taxon>
        <taxon>Fungi</taxon>
        <taxon>Dikarya</taxon>
        <taxon>Basidiomycota</taxon>
        <taxon>Agaricomycotina</taxon>
        <taxon>Agaricomycetes</taxon>
        <taxon>Agaricomycetidae</taxon>
        <taxon>Agaricales</taxon>
        <taxon>Pleurotineae</taxon>
        <taxon>Pleurotaceae</taxon>
        <taxon>Hohenbuehelia</taxon>
    </lineage>
</organism>
<protein>
    <recommendedName>
        <fullName evidence="2">DUF6532 domain-containing protein</fullName>
    </recommendedName>
</protein>
<dbReference type="InterPro" id="IPR045341">
    <property type="entry name" value="DUF6532"/>
</dbReference>